<comment type="subcellular location">
    <subcellularLocation>
        <location evidence="2">Membrane</location>
        <topology evidence="2">Multi-pass membrane protein</topology>
    </subcellularLocation>
</comment>
<keyword evidence="4" id="KW-0597">Phosphoprotein</keyword>
<evidence type="ECO:0000313" key="13">
    <source>
        <dbReference type="Proteomes" id="UP000585050"/>
    </source>
</evidence>
<evidence type="ECO:0000256" key="3">
    <source>
        <dbReference type="ARBA" id="ARBA00012438"/>
    </source>
</evidence>
<keyword evidence="8 10" id="KW-1133">Transmembrane helix</keyword>
<feature type="domain" description="Histidine kinase" evidence="11">
    <location>
        <begin position="224"/>
        <end position="413"/>
    </location>
</feature>
<evidence type="ECO:0000256" key="8">
    <source>
        <dbReference type="ARBA" id="ARBA00022989"/>
    </source>
</evidence>
<dbReference type="Pfam" id="PF02518">
    <property type="entry name" value="HATPase_c"/>
    <property type="match status" value="1"/>
</dbReference>
<evidence type="ECO:0000256" key="1">
    <source>
        <dbReference type="ARBA" id="ARBA00000085"/>
    </source>
</evidence>
<proteinExistence type="predicted"/>
<dbReference type="GO" id="GO:0000155">
    <property type="term" value="F:phosphorelay sensor kinase activity"/>
    <property type="evidence" value="ECO:0007669"/>
    <property type="project" value="InterPro"/>
</dbReference>
<dbReference type="InterPro" id="IPR005467">
    <property type="entry name" value="His_kinase_dom"/>
</dbReference>
<keyword evidence="13" id="KW-1185">Reference proteome</keyword>
<dbReference type="PROSITE" id="PS50109">
    <property type="entry name" value="HIS_KIN"/>
    <property type="match status" value="1"/>
</dbReference>
<feature type="transmembrane region" description="Helical" evidence="10">
    <location>
        <begin position="142"/>
        <end position="166"/>
    </location>
</feature>
<keyword evidence="7 12" id="KW-0418">Kinase</keyword>
<dbReference type="Gene3D" id="3.30.565.10">
    <property type="entry name" value="Histidine kinase-like ATPase, C-terminal domain"/>
    <property type="match status" value="1"/>
</dbReference>
<evidence type="ECO:0000256" key="5">
    <source>
        <dbReference type="ARBA" id="ARBA00022679"/>
    </source>
</evidence>
<dbReference type="InterPro" id="IPR036097">
    <property type="entry name" value="HisK_dim/P_sf"/>
</dbReference>
<sequence>MQSKRTFNLLSRITFFYLIFTFVVFYFNAKLLTKEADEFIDSDLNRRFGWIEGRVEHHLKKGRSIDSLIGGSVSNIQEISSHCKKTDYPITEDITIYHPEIERNLIHRRKVVLVEANGKFYRVSMDKEVQNYYYFRDDIFEYLIPSFIVLVILIVAFNVLLQGYFLRPFRRILEAMQNFKVGGSKEVEKVSTTTKEFVDMQDLFTNMIERIDADYNHLKEYTEDVAHEIQTPLAIIRNKSESLLFSEKLEEEDAKMIKTIYDEANHLSKLGTTLNLITKIENGEFTDIKTLYTIEEIRNQVEAVEELAQLKSLSIEMKLDEEHALNIDPYLFDIILKNLLKNAIRYGTAEGPIKIETTSTEFRISNYGAPLNISKDQLFKRFVKGSESAQSLGLGLALVAKICSVSGLKISYGYERKQHVFLLKK</sequence>
<accession>A0A7X8XU89</accession>
<keyword evidence="6 10" id="KW-0812">Transmembrane</keyword>
<evidence type="ECO:0000256" key="4">
    <source>
        <dbReference type="ARBA" id="ARBA00022553"/>
    </source>
</evidence>
<dbReference type="InterPro" id="IPR036890">
    <property type="entry name" value="HATPase_C_sf"/>
</dbReference>
<dbReference type="EMBL" id="JABAIL010000001">
    <property type="protein sequence ID" value="NLR90121.1"/>
    <property type="molecule type" value="Genomic_DNA"/>
</dbReference>
<evidence type="ECO:0000259" key="11">
    <source>
        <dbReference type="PROSITE" id="PS50109"/>
    </source>
</evidence>
<dbReference type="SMART" id="SM00387">
    <property type="entry name" value="HATPase_c"/>
    <property type="match status" value="1"/>
</dbReference>
<evidence type="ECO:0000256" key="7">
    <source>
        <dbReference type="ARBA" id="ARBA00022777"/>
    </source>
</evidence>
<dbReference type="Pfam" id="PF00512">
    <property type="entry name" value="HisKA"/>
    <property type="match status" value="1"/>
</dbReference>
<reference evidence="12 13" key="1">
    <citation type="submission" date="2020-04" db="EMBL/GenBank/DDBJ databases">
        <title>Flammeovirga sp. SR4, a novel species isolated from seawater.</title>
        <authorList>
            <person name="Wang X."/>
        </authorList>
    </citation>
    <scope>NUCLEOTIDE SEQUENCE [LARGE SCALE GENOMIC DNA]</scope>
    <source>
        <strain evidence="12 13">SR4</strain>
    </source>
</reference>
<keyword evidence="9 10" id="KW-0472">Membrane</keyword>
<dbReference type="PANTHER" id="PTHR45528">
    <property type="entry name" value="SENSOR HISTIDINE KINASE CPXA"/>
    <property type="match status" value="1"/>
</dbReference>
<dbReference type="AlphaFoldDB" id="A0A7X8XU89"/>
<dbReference type="GO" id="GO:0016020">
    <property type="term" value="C:membrane"/>
    <property type="evidence" value="ECO:0007669"/>
    <property type="project" value="UniProtKB-SubCell"/>
</dbReference>
<dbReference type="InterPro" id="IPR003661">
    <property type="entry name" value="HisK_dim/P_dom"/>
</dbReference>
<dbReference type="InterPro" id="IPR003594">
    <property type="entry name" value="HATPase_dom"/>
</dbReference>
<protein>
    <recommendedName>
        <fullName evidence="3">histidine kinase</fullName>
        <ecNumber evidence="3">2.7.13.3</ecNumber>
    </recommendedName>
</protein>
<dbReference type="PANTHER" id="PTHR45528:SF12">
    <property type="entry name" value="SENSOR HISTIDINE KINASE ARSS"/>
    <property type="match status" value="1"/>
</dbReference>
<gene>
    <name evidence="12" type="ORF">HGP29_02840</name>
</gene>
<comment type="caution">
    <text evidence="12">The sequence shown here is derived from an EMBL/GenBank/DDBJ whole genome shotgun (WGS) entry which is preliminary data.</text>
</comment>
<name>A0A7X8XU89_9BACT</name>
<dbReference type="Gene3D" id="1.10.287.130">
    <property type="match status" value="1"/>
</dbReference>
<dbReference type="EC" id="2.7.13.3" evidence="3"/>
<dbReference type="SUPFAM" id="SSF47384">
    <property type="entry name" value="Homodimeric domain of signal transducing histidine kinase"/>
    <property type="match status" value="1"/>
</dbReference>
<evidence type="ECO:0000256" key="2">
    <source>
        <dbReference type="ARBA" id="ARBA00004141"/>
    </source>
</evidence>
<dbReference type="Proteomes" id="UP000585050">
    <property type="component" value="Unassembled WGS sequence"/>
</dbReference>
<dbReference type="RefSeq" id="WP_168880798.1">
    <property type="nucleotide sequence ID" value="NZ_JABAIL010000001.1"/>
</dbReference>
<keyword evidence="5" id="KW-0808">Transferase</keyword>
<dbReference type="SMART" id="SM00388">
    <property type="entry name" value="HisKA"/>
    <property type="match status" value="1"/>
</dbReference>
<dbReference type="SUPFAM" id="SSF55874">
    <property type="entry name" value="ATPase domain of HSP90 chaperone/DNA topoisomerase II/histidine kinase"/>
    <property type="match status" value="1"/>
</dbReference>
<evidence type="ECO:0000256" key="6">
    <source>
        <dbReference type="ARBA" id="ARBA00022692"/>
    </source>
</evidence>
<feature type="transmembrane region" description="Helical" evidence="10">
    <location>
        <begin position="9"/>
        <end position="29"/>
    </location>
</feature>
<evidence type="ECO:0000256" key="9">
    <source>
        <dbReference type="ARBA" id="ARBA00023136"/>
    </source>
</evidence>
<comment type="catalytic activity">
    <reaction evidence="1">
        <text>ATP + protein L-histidine = ADP + protein N-phospho-L-histidine.</text>
        <dbReference type="EC" id="2.7.13.3"/>
    </reaction>
</comment>
<organism evidence="12 13">
    <name type="scientific">Flammeovirga agarivorans</name>
    <dbReference type="NCBI Taxonomy" id="2726742"/>
    <lineage>
        <taxon>Bacteria</taxon>
        <taxon>Pseudomonadati</taxon>
        <taxon>Bacteroidota</taxon>
        <taxon>Cytophagia</taxon>
        <taxon>Cytophagales</taxon>
        <taxon>Flammeovirgaceae</taxon>
        <taxon>Flammeovirga</taxon>
    </lineage>
</organism>
<dbReference type="InterPro" id="IPR050398">
    <property type="entry name" value="HssS/ArlS-like"/>
</dbReference>
<dbReference type="CDD" id="cd00082">
    <property type="entry name" value="HisKA"/>
    <property type="match status" value="1"/>
</dbReference>
<evidence type="ECO:0000313" key="12">
    <source>
        <dbReference type="EMBL" id="NLR90121.1"/>
    </source>
</evidence>
<evidence type="ECO:0000256" key="10">
    <source>
        <dbReference type="SAM" id="Phobius"/>
    </source>
</evidence>